<evidence type="ECO:0000259" key="9">
    <source>
        <dbReference type="Pfam" id="PF17768"/>
    </source>
</evidence>
<evidence type="ECO:0000256" key="1">
    <source>
        <dbReference type="ARBA" id="ARBA00005915"/>
    </source>
</evidence>
<keyword evidence="6" id="KW-0175">Coiled coil</keyword>
<dbReference type="Proteomes" id="UP000253727">
    <property type="component" value="Unassembled WGS sequence"/>
</dbReference>
<evidence type="ECO:0000256" key="2">
    <source>
        <dbReference type="ARBA" id="ARBA00019841"/>
    </source>
</evidence>
<dbReference type="InterPro" id="IPR038763">
    <property type="entry name" value="DHH_sf"/>
</dbReference>
<sequence length="609" mass="63874">MTTTRQPSGTDTSARTSARACVFGVDNSLSGKAWHWRGGNMDLRGGQTEGQLDDIVTQLLVSRGVERDDVERHRDPTLRGFLPNPSVFQDMDVAADRIAQAIIGGESITVYGDYDVDGATSAALVIRLLRMLGHDAQYYIPDRLLEGYGPSGEALVKLAGEGSSLIVTVDCGAMAHQALGMAHDAGVDVIVVDHHKCSAELPRAAAMVNPNRLDESDEGAAHGHLAAVGVAFILAVALVRTLRTRNFFKDRKEPDLFGLLDLVALGTVADVAALHGLNRALVAQGLKVMAKRDNTGMSALIDASRLKRAPICSDLGFALGPRINAGGRVGESTLGVRLLTTLDQEEAQAISAQLSQLNEERRAIEAAVQEQAEAQLAAQHNRAVIVLSGRGWHPGVIGIVAGRIKEKTGKPSLVIAIDPDTGTGKGSGRSITGVDLGAAIIAAREAGFLMAGGGHAMAAGMTVKAGELDALADWLDERLGSAVAKANASQQFTLDLALAPGGLTSDLVTSMDGAGPFGVGWPAPRIAVGPVRLVKADTVGTDHVRIIASGEDGRSFKAIAFRAAESPMGQALLHGSRGRRFWLAGRAKIDDWASTPQAELHLEDAAFAD</sequence>
<keyword evidence="3" id="KW-0540">Nuclease</keyword>
<evidence type="ECO:0000256" key="4">
    <source>
        <dbReference type="ARBA" id="ARBA00022801"/>
    </source>
</evidence>
<dbReference type="SUPFAM" id="SSF64182">
    <property type="entry name" value="DHH phosphoesterases"/>
    <property type="match status" value="1"/>
</dbReference>
<dbReference type="InterPro" id="IPR051673">
    <property type="entry name" value="SSDNA_exonuclease_RecJ"/>
</dbReference>
<dbReference type="Pfam" id="PF17768">
    <property type="entry name" value="RecJ_OB"/>
    <property type="match status" value="1"/>
</dbReference>
<dbReference type="Pfam" id="PF01368">
    <property type="entry name" value="DHH"/>
    <property type="match status" value="1"/>
</dbReference>
<dbReference type="Gene3D" id="3.90.1640.30">
    <property type="match status" value="1"/>
</dbReference>
<name>A0A369Q5R7_9SPHN</name>
<dbReference type="PANTHER" id="PTHR30255">
    <property type="entry name" value="SINGLE-STRANDED-DNA-SPECIFIC EXONUCLEASE RECJ"/>
    <property type="match status" value="1"/>
</dbReference>
<dbReference type="GO" id="GO:0003676">
    <property type="term" value="F:nucleic acid binding"/>
    <property type="evidence" value="ECO:0007669"/>
    <property type="project" value="InterPro"/>
</dbReference>
<evidence type="ECO:0000313" key="11">
    <source>
        <dbReference type="Proteomes" id="UP000253727"/>
    </source>
</evidence>
<evidence type="ECO:0000259" key="7">
    <source>
        <dbReference type="Pfam" id="PF01368"/>
    </source>
</evidence>
<feature type="domain" description="RecJ OB" evidence="9">
    <location>
        <begin position="495"/>
        <end position="604"/>
    </location>
</feature>
<protein>
    <recommendedName>
        <fullName evidence="2">Single-stranded-DNA-specific exonuclease RecJ</fullName>
    </recommendedName>
</protein>
<evidence type="ECO:0000256" key="3">
    <source>
        <dbReference type="ARBA" id="ARBA00022722"/>
    </source>
</evidence>
<dbReference type="InterPro" id="IPR041122">
    <property type="entry name" value="RecJ_OB"/>
</dbReference>
<evidence type="ECO:0000256" key="5">
    <source>
        <dbReference type="ARBA" id="ARBA00022839"/>
    </source>
</evidence>
<dbReference type="OrthoDB" id="9809852at2"/>
<dbReference type="InterPro" id="IPR001667">
    <property type="entry name" value="DDH_dom"/>
</dbReference>
<dbReference type="GO" id="GO:0008409">
    <property type="term" value="F:5'-3' exonuclease activity"/>
    <property type="evidence" value="ECO:0007669"/>
    <property type="project" value="InterPro"/>
</dbReference>
<feature type="domain" description="DDH" evidence="7">
    <location>
        <begin position="108"/>
        <end position="267"/>
    </location>
</feature>
<organism evidence="10 11">
    <name type="scientific">Alteripontixanthobacter maritimus</name>
    <dbReference type="NCBI Taxonomy" id="2161824"/>
    <lineage>
        <taxon>Bacteria</taxon>
        <taxon>Pseudomonadati</taxon>
        <taxon>Pseudomonadota</taxon>
        <taxon>Alphaproteobacteria</taxon>
        <taxon>Sphingomonadales</taxon>
        <taxon>Erythrobacteraceae</taxon>
        <taxon>Alteripontixanthobacter</taxon>
    </lineage>
</organism>
<dbReference type="PANTHER" id="PTHR30255:SF2">
    <property type="entry name" value="SINGLE-STRANDED-DNA-SPECIFIC EXONUCLEASE RECJ"/>
    <property type="match status" value="1"/>
</dbReference>
<gene>
    <name evidence="10" type="primary">recJ</name>
    <name evidence="10" type="ORF">HME9302_01028</name>
</gene>
<reference evidence="10 11" key="1">
    <citation type="submission" date="2018-04" db="EMBL/GenBank/DDBJ databases">
        <title>Altererythrobacter sp. HME9302 genome sequencing and assembly.</title>
        <authorList>
            <person name="Kang H."/>
            <person name="Kim H."/>
            <person name="Joh K."/>
        </authorList>
    </citation>
    <scope>NUCLEOTIDE SEQUENCE [LARGE SCALE GENOMIC DNA]</scope>
    <source>
        <strain evidence="10 11">HME9302</strain>
    </source>
</reference>
<feature type="coiled-coil region" evidence="6">
    <location>
        <begin position="347"/>
        <end position="377"/>
    </location>
</feature>
<keyword evidence="4 10" id="KW-0378">Hydrolase</keyword>
<feature type="domain" description="DHHA1" evidence="8">
    <location>
        <begin position="383"/>
        <end position="479"/>
    </location>
</feature>
<dbReference type="RefSeq" id="WP_115366111.1">
    <property type="nucleotide sequence ID" value="NZ_QBKA01000002.1"/>
</dbReference>
<evidence type="ECO:0000259" key="8">
    <source>
        <dbReference type="Pfam" id="PF02272"/>
    </source>
</evidence>
<comment type="caution">
    <text evidence="10">The sequence shown here is derived from an EMBL/GenBank/DDBJ whole genome shotgun (WGS) entry which is preliminary data.</text>
</comment>
<dbReference type="GO" id="GO:0006281">
    <property type="term" value="P:DNA repair"/>
    <property type="evidence" value="ECO:0007669"/>
    <property type="project" value="InterPro"/>
</dbReference>
<dbReference type="Pfam" id="PF02272">
    <property type="entry name" value="DHHA1"/>
    <property type="match status" value="1"/>
</dbReference>
<evidence type="ECO:0000256" key="6">
    <source>
        <dbReference type="SAM" id="Coils"/>
    </source>
</evidence>
<comment type="similarity">
    <text evidence="1">Belongs to the RecJ family.</text>
</comment>
<proteinExistence type="inferred from homology"/>
<evidence type="ECO:0000313" key="10">
    <source>
        <dbReference type="EMBL" id="RDC59832.1"/>
    </source>
</evidence>
<dbReference type="AlphaFoldDB" id="A0A369Q5R7"/>
<dbReference type="GO" id="GO:0006310">
    <property type="term" value="P:DNA recombination"/>
    <property type="evidence" value="ECO:0007669"/>
    <property type="project" value="InterPro"/>
</dbReference>
<accession>A0A369Q5R7</accession>
<dbReference type="InterPro" id="IPR003156">
    <property type="entry name" value="DHHA1_dom"/>
</dbReference>
<keyword evidence="5 10" id="KW-0269">Exonuclease</keyword>
<dbReference type="InterPro" id="IPR004610">
    <property type="entry name" value="RecJ"/>
</dbReference>
<keyword evidence="11" id="KW-1185">Reference proteome</keyword>
<dbReference type="EMBL" id="QBKA01000002">
    <property type="protein sequence ID" value="RDC59832.1"/>
    <property type="molecule type" value="Genomic_DNA"/>
</dbReference>
<dbReference type="Gene3D" id="3.10.310.30">
    <property type="match status" value="1"/>
</dbReference>
<dbReference type="NCBIfam" id="TIGR00644">
    <property type="entry name" value="recJ"/>
    <property type="match status" value="1"/>
</dbReference>